<accession>E3PWQ0</accession>
<evidence type="ECO:0000313" key="2">
    <source>
        <dbReference type="Proteomes" id="UP000007041"/>
    </source>
</evidence>
<keyword evidence="2" id="KW-1185">Reference proteome</keyword>
<gene>
    <name evidence="1" type="ordered locus">CLOST_0739</name>
</gene>
<organism evidence="1 2">
    <name type="scientific">Acetoanaerobium sticklandii (strain ATCC 12662 / DSM 519 / JCM 1433 / CCUG 9281 / NCIMB 10654 / HF)</name>
    <name type="common">Clostridium sticklandii</name>
    <dbReference type="NCBI Taxonomy" id="499177"/>
    <lineage>
        <taxon>Bacteria</taxon>
        <taxon>Bacillati</taxon>
        <taxon>Bacillota</taxon>
        <taxon>Clostridia</taxon>
        <taxon>Peptostreptococcales</taxon>
        <taxon>Filifactoraceae</taxon>
        <taxon>Acetoanaerobium</taxon>
    </lineage>
</organism>
<dbReference type="HOGENOM" id="CLU_574544_0_0_9"/>
<name>E3PWQ0_ACESD</name>
<dbReference type="EMBL" id="FP565809">
    <property type="protein sequence ID" value="CBH20865.1"/>
    <property type="molecule type" value="Genomic_DNA"/>
</dbReference>
<dbReference type="Proteomes" id="UP000007041">
    <property type="component" value="Chromosome"/>
</dbReference>
<protein>
    <submittedName>
        <fullName evidence="1">Uncharacterized protein</fullName>
    </submittedName>
</protein>
<dbReference type="GeneID" id="35557244"/>
<sequence length="475" mass="55987">MTHGSLEFIKVTDDKILDFMKLAEKKIIFAKPAFLKVELESLVDLSKKRNFVPTVYLEKGEDAIRLGFGETESLEVLLKNAEIIDLKLVNKLRLGILVVDDKSIVYMPELTFKYNESKEMNFPNGFFFNDDITIDIVKQLENDSQNIIVNNGDKESYDLFDLISNKEERQGNEDKIIEKNDSKIIVFPKVKISHDEKSIALKNIEESVNNLTHNPAIDPAKLSEVNFYRNNYKILKRKIHGIKITTRSINLKPFNTLLPKINERLESSWHIFNKTDIDEVQFTNIFEKELGKIDKKYKDDLYQVGRFGTLISSNILNQYKNEVNKFVEEFKEYLKHEDLPKHIKERFEKNNNEKYDRSKLIKIINSSRDELEKYLLSICPENDEDFRRVIFNLHYPLINSYKESNENEKLIFREFISFFVSAKLNFININKIIDDIKVEMDFYDISDELLFNNVDFIKSIQELEINVRSNFKGYK</sequence>
<dbReference type="BioCyc" id="CSTI499177:GJE9-783-MONOMER"/>
<dbReference type="RefSeq" id="WP_013360958.1">
    <property type="nucleotide sequence ID" value="NC_014614.1"/>
</dbReference>
<dbReference type="AlphaFoldDB" id="E3PWQ0"/>
<dbReference type="KEGG" id="cst:CLOST_0739"/>
<reference evidence="2" key="1">
    <citation type="journal article" date="2010" name="BMC Genomics">
        <title>Clostridium sticklandii, a specialist in amino acid degradation:revisiting its metabolism through its genome sequence.</title>
        <authorList>
            <person name="Fonknechten N."/>
            <person name="Chaussonnerie S."/>
            <person name="Tricot S."/>
            <person name="Lajus A."/>
            <person name="Andreesen J.R."/>
            <person name="Perchat N."/>
            <person name="Pelletier E."/>
            <person name="Gouyvenoux M."/>
            <person name="Barbe V."/>
            <person name="Salanoubat M."/>
            <person name="Le Paslier D."/>
            <person name="Weissenbach J."/>
            <person name="Cohen G.N."/>
            <person name="Kreimeyer A."/>
        </authorList>
    </citation>
    <scope>NUCLEOTIDE SEQUENCE [LARGE SCALE GENOMIC DNA]</scope>
    <source>
        <strain evidence="2">ATCC 12662 / DSM 519 / JCM 1433 / CCUG 9281 / NCIMB 10654 / HF</strain>
    </source>
</reference>
<evidence type="ECO:0000313" key="1">
    <source>
        <dbReference type="EMBL" id="CBH20865.1"/>
    </source>
</evidence>
<proteinExistence type="predicted"/>
<dbReference type="eggNOG" id="ENOG503005R">
    <property type="taxonomic scope" value="Bacteria"/>
</dbReference>
<dbReference type="STRING" id="1511.CLOST_0739"/>